<accession>A0A5J5LFE2</accession>
<name>A0A5J5LFE2_HALHI</name>
<sequence>MTGGQSSIKTRPKGDWNDPNRPIHGLSKLRNLLSKFTKNNSDLSEVALEGDQPIIIQRTETNDMIVEVSAAYKSGLGNDVSSRGSSLHTPSKSPVERLKSLFAETEAPAVTTEEVADRLDWSPDEAFEHLVELEHRGWLEHKNSGQTRLWWQKEESSDKSSDQLELLPQFIKEGLEQSEEDIREWVERNQEDGESLQETYNRIRGNPSHEEFEELLGSSEVSENNMMDHIRKKREEDKNRKKELQDLF</sequence>
<gene>
    <name evidence="2" type="ORF">EGO51_01070</name>
</gene>
<organism evidence="2 3">
    <name type="scientific">Haloarcula hispanica</name>
    <dbReference type="NCBI Taxonomy" id="51589"/>
    <lineage>
        <taxon>Archaea</taxon>
        <taxon>Methanobacteriati</taxon>
        <taxon>Methanobacteriota</taxon>
        <taxon>Stenosarchaea group</taxon>
        <taxon>Halobacteria</taxon>
        <taxon>Halobacteriales</taxon>
        <taxon>Haloarculaceae</taxon>
        <taxon>Haloarcula</taxon>
    </lineage>
</organism>
<dbReference type="AlphaFoldDB" id="A0A5J5LFE2"/>
<feature type="region of interest" description="Disordered" evidence="1">
    <location>
        <begin position="188"/>
        <end position="248"/>
    </location>
</feature>
<evidence type="ECO:0000313" key="3">
    <source>
        <dbReference type="Proteomes" id="UP000326244"/>
    </source>
</evidence>
<dbReference type="RefSeq" id="WP_151102716.1">
    <property type="nucleotide sequence ID" value="NZ_RQWK01000001.1"/>
</dbReference>
<protein>
    <submittedName>
        <fullName evidence="2">Uncharacterized protein</fullName>
    </submittedName>
</protein>
<dbReference type="Proteomes" id="UP000326244">
    <property type="component" value="Unassembled WGS sequence"/>
</dbReference>
<feature type="region of interest" description="Disordered" evidence="1">
    <location>
        <begin position="1"/>
        <end position="23"/>
    </location>
</feature>
<evidence type="ECO:0000313" key="2">
    <source>
        <dbReference type="EMBL" id="KAA9408442.1"/>
    </source>
</evidence>
<reference evidence="2 3" key="1">
    <citation type="submission" date="2018-11" db="EMBL/GenBank/DDBJ databases">
        <title>Genomic analysis of Haloarcula hispanica CBA1121.</title>
        <authorList>
            <person name="Kim Y.B."/>
            <person name="Roh S.W."/>
        </authorList>
    </citation>
    <scope>NUCLEOTIDE SEQUENCE [LARGE SCALE GENOMIC DNA]</scope>
    <source>
        <strain evidence="2 3">CBA1121</strain>
    </source>
</reference>
<comment type="caution">
    <text evidence="2">The sequence shown here is derived from an EMBL/GenBank/DDBJ whole genome shotgun (WGS) entry which is preliminary data.</text>
</comment>
<evidence type="ECO:0000256" key="1">
    <source>
        <dbReference type="SAM" id="MobiDB-lite"/>
    </source>
</evidence>
<proteinExistence type="predicted"/>
<dbReference type="EMBL" id="RQWK01000001">
    <property type="protein sequence ID" value="KAA9408442.1"/>
    <property type="molecule type" value="Genomic_DNA"/>
</dbReference>
<feature type="compositionally biased region" description="Basic and acidic residues" evidence="1">
    <location>
        <begin position="226"/>
        <end position="248"/>
    </location>
</feature>